<organism evidence="2 3">
    <name type="scientific">Cuscuta europaea</name>
    <name type="common">European dodder</name>
    <dbReference type="NCBI Taxonomy" id="41803"/>
    <lineage>
        <taxon>Eukaryota</taxon>
        <taxon>Viridiplantae</taxon>
        <taxon>Streptophyta</taxon>
        <taxon>Embryophyta</taxon>
        <taxon>Tracheophyta</taxon>
        <taxon>Spermatophyta</taxon>
        <taxon>Magnoliopsida</taxon>
        <taxon>eudicotyledons</taxon>
        <taxon>Gunneridae</taxon>
        <taxon>Pentapetalae</taxon>
        <taxon>asterids</taxon>
        <taxon>lamiids</taxon>
        <taxon>Solanales</taxon>
        <taxon>Convolvulaceae</taxon>
        <taxon>Cuscuteae</taxon>
        <taxon>Cuscuta</taxon>
        <taxon>Cuscuta subgen. Cuscuta</taxon>
    </lineage>
</organism>
<keyword evidence="3" id="KW-1185">Reference proteome</keyword>
<name>A0A9P0Z1W7_CUSEU</name>
<comment type="caution">
    <text evidence="2">The sequence shown here is derived from an EMBL/GenBank/DDBJ whole genome shotgun (WGS) entry which is preliminary data.</text>
</comment>
<dbReference type="Proteomes" id="UP001152484">
    <property type="component" value="Unassembled WGS sequence"/>
</dbReference>
<evidence type="ECO:0000256" key="1">
    <source>
        <dbReference type="SAM" id="MobiDB-lite"/>
    </source>
</evidence>
<protein>
    <submittedName>
        <fullName evidence="2">Uncharacterized protein</fullName>
    </submittedName>
</protein>
<feature type="region of interest" description="Disordered" evidence="1">
    <location>
        <begin position="13"/>
        <end position="47"/>
    </location>
</feature>
<dbReference type="EMBL" id="CAMAPE010000019">
    <property type="protein sequence ID" value="CAH9086256.1"/>
    <property type="molecule type" value="Genomic_DNA"/>
</dbReference>
<proteinExistence type="predicted"/>
<evidence type="ECO:0000313" key="3">
    <source>
        <dbReference type="Proteomes" id="UP001152484"/>
    </source>
</evidence>
<accession>A0A9P0Z1W7</accession>
<dbReference type="AlphaFoldDB" id="A0A9P0Z1W7"/>
<reference evidence="2" key="1">
    <citation type="submission" date="2022-07" db="EMBL/GenBank/DDBJ databases">
        <authorList>
            <person name="Macas J."/>
            <person name="Novak P."/>
            <person name="Neumann P."/>
        </authorList>
    </citation>
    <scope>NUCLEOTIDE SEQUENCE</scope>
</reference>
<gene>
    <name evidence="2" type="ORF">CEURO_LOCUS9537</name>
</gene>
<sequence length="113" mass="12291">MVVDHLRRLLDRRQSSPNATIDSPKNRHYSAAKVSPSSTTSACDGVPDLKKGEEAEFDARVSGGFKGRRRYLAIVAGSVVFNEVRSDGCPLLATNKLVDLENSGCWLGLAEEK</sequence>
<evidence type="ECO:0000313" key="2">
    <source>
        <dbReference type="EMBL" id="CAH9086256.1"/>
    </source>
</evidence>